<proteinExistence type="predicted"/>
<feature type="compositionally biased region" description="Polar residues" evidence="1">
    <location>
        <begin position="47"/>
        <end position="78"/>
    </location>
</feature>
<keyword evidence="3" id="KW-1185">Reference proteome</keyword>
<accession>A0AAQ3KPY2</accession>
<organism evidence="2 3">
    <name type="scientific">Canna indica</name>
    <name type="common">Indian-shot</name>
    <dbReference type="NCBI Taxonomy" id="4628"/>
    <lineage>
        <taxon>Eukaryota</taxon>
        <taxon>Viridiplantae</taxon>
        <taxon>Streptophyta</taxon>
        <taxon>Embryophyta</taxon>
        <taxon>Tracheophyta</taxon>
        <taxon>Spermatophyta</taxon>
        <taxon>Magnoliopsida</taxon>
        <taxon>Liliopsida</taxon>
        <taxon>Zingiberales</taxon>
        <taxon>Cannaceae</taxon>
        <taxon>Canna</taxon>
    </lineage>
</organism>
<dbReference type="AlphaFoldDB" id="A0AAQ3KPY2"/>
<dbReference type="Proteomes" id="UP001327560">
    <property type="component" value="Chromosome 6"/>
</dbReference>
<reference evidence="2 3" key="1">
    <citation type="submission" date="2023-10" db="EMBL/GenBank/DDBJ databases">
        <title>Chromosome-scale genome assembly provides insights into flower coloration mechanisms of Canna indica.</title>
        <authorList>
            <person name="Li C."/>
        </authorList>
    </citation>
    <scope>NUCLEOTIDE SEQUENCE [LARGE SCALE GENOMIC DNA]</scope>
    <source>
        <tissue evidence="2">Flower</tissue>
    </source>
</reference>
<dbReference type="EMBL" id="CP136895">
    <property type="protein sequence ID" value="WOL10928.1"/>
    <property type="molecule type" value="Genomic_DNA"/>
</dbReference>
<name>A0AAQ3KPY2_9LILI</name>
<evidence type="ECO:0000256" key="1">
    <source>
        <dbReference type="SAM" id="MobiDB-lite"/>
    </source>
</evidence>
<evidence type="ECO:0000313" key="3">
    <source>
        <dbReference type="Proteomes" id="UP001327560"/>
    </source>
</evidence>
<sequence>MEVGIAWQQWIESDVPLADSQNAEQDDGDEDFGSGSDASHEYDPSEGSFQGGSNSDHISVSSDAFGSATPLASRTQASVAPEETLARAKSAMVASGLSRLWLTPCRGVLRRSPPAGIHKGSAAHFLFEVDS</sequence>
<protein>
    <submittedName>
        <fullName evidence="2">Uncharacterized protein</fullName>
    </submittedName>
</protein>
<gene>
    <name evidence="2" type="ORF">Cni_G19688</name>
</gene>
<feature type="region of interest" description="Disordered" evidence="1">
    <location>
        <begin position="12"/>
        <end position="81"/>
    </location>
</feature>
<evidence type="ECO:0000313" key="2">
    <source>
        <dbReference type="EMBL" id="WOL10928.1"/>
    </source>
</evidence>